<dbReference type="OrthoDB" id="30774at2157"/>
<dbReference type="InterPro" id="IPR029063">
    <property type="entry name" value="SAM-dependent_MTases_sf"/>
</dbReference>
<dbReference type="SUPFAM" id="SSF53335">
    <property type="entry name" value="S-adenosyl-L-methionine-dependent methyltransferases"/>
    <property type="match status" value="1"/>
</dbReference>
<name>A0A4P2VBG3_9ARCH</name>
<dbReference type="InterPro" id="IPR013216">
    <property type="entry name" value="Methyltransf_11"/>
</dbReference>
<evidence type="ECO:0000313" key="2">
    <source>
        <dbReference type="EMBL" id="BBE41886.1"/>
    </source>
</evidence>
<gene>
    <name evidence="2" type="ORF">NAS2_0497</name>
</gene>
<reference evidence="2 3" key="1">
    <citation type="journal article" date="2019" name="ISME J.">
        <title>Isolation and characterization of a thermophilic sulfur- and iron-reducing thaumarchaeote from a terrestrial acidic hot spring.</title>
        <authorList>
            <person name="Kato S."/>
            <person name="Itoh T."/>
            <person name="Yuki M."/>
            <person name="Nagamori M."/>
            <person name="Ohnishi M."/>
            <person name="Uematsu K."/>
            <person name="Suzuki K."/>
            <person name="Takashina T."/>
            <person name="Ohkuma M."/>
        </authorList>
    </citation>
    <scope>NUCLEOTIDE SEQUENCE [LARGE SCALE GENOMIC DNA]</scope>
    <source>
        <strain evidence="2 3">NAS-02</strain>
    </source>
</reference>
<dbReference type="RefSeq" id="WP_174448177.1">
    <property type="nucleotide sequence ID" value="NZ_AP018732.1"/>
</dbReference>
<feature type="domain" description="Methyltransferase type 11" evidence="1">
    <location>
        <begin position="54"/>
        <end position="144"/>
    </location>
</feature>
<evidence type="ECO:0000313" key="3">
    <source>
        <dbReference type="Proteomes" id="UP000509448"/>
    </source>
</evidence>
<dbReference type="CDD" id="cd02440">
    <property type="entry name" value="AdoMet_MTases"/>
    <property type="match status" value="1"/>
</dbReference>
<keyword evidence="2" id="KW-0489">Methyltransferase</keyword>
<dbReference type="AlphaFoldDB" id="A0A4P2VBG3"/>
<protein>
    <submittedName>
        <fullName evidence="2">Methyltransferase</fullName>
    </submittedName>
</protein>
<accession>A0A4P2VBG3</accession>
<dbReference type="EMBL" id="AP018732">
    <property type="protein sequence ID" value="BBE41886.1"/>
    <property type="molecule type" value="Genomic_DNA"/>
</dbReference>
<proteinExistence type="predicted"/>
<dbReference type="Pfam" id="PF08241">
    <property type="entry name" value="Methyltransf_11"/>
    <property type="match status" value="1"/>
</dbReference>
<dbReference type="GO" id="GO:0008757">
    <property type="term" value="F:S-adenosylmethionine-dependent methyltransferase activity"/>
    <property type="evidence" value="ECO:0007669"/>
    <property type="project" value="InterPro"/>
</dbReference>
<sequence>MTTSLRDDWAEVIASIGALMEYYEMGNRLLSLGTIGYLRRRAARAVGRCRRMIDLGAGPGYMARAAGCGSNRQCVLMDAVPVGLRKAAGGPLAERVVAMYEWMPFRDGAFGCASASFSLRDSWSAGMALLEIRRSLRPGGRLVILDLGKPDGAVGRFLVGAYWNVISVLLGTLMGPLGPLYSKLRLTYARLPRNGFLLGMLRGLFGDARAQELLAGGVIIAVATRTN</sequence>
<organism evidence="2 3">
    <name type="scientific">Conexivisphaera calida</name>
    <dbReference type="NCBI Taxonomy" id="1874277"/>
    <lineage>
        <taxon>Archaea</taxon>
        <taxon>Nitrososphaerota</taxon>
        <taxon>Conexivisphaeria</taxon>
        <taxon>Conexivisphaerales</taxon>
        <taxon>Conexivisphaeraceae</taxon>
        <taxon>Conexivisphaera</taxon>
    </lineage>
</organism>
<keyword evidence="2" id="KW-0808">Transferase</keyword>
<dbReference type="GeneID" id="55584315"/>
<dbReference type="GO" id="GO:0032259">
    <property type="term" value="P:methylation"/>
    <property type="evidence" value="ECO:0007669"/>
    <property type="project" value="UniProtKB-KW"/>
</dbReference>
<evidence type="ECO:0000259" key="1">
    <source>
        <dbReference type="Pfam" id="PF08241"/>
    </source>
</evidence>
<dbReference type="KEGG" id="ccai:NAS2_0497"/>
<dbReference type="Proteomes" id="UP000509448">
    <property type="component" value="Chromosome"/>
</dbReference>
<dbReference type="Gene3D" id="3.40.50.150">
    <property type="entry name" value="Vaccinia Virus protein VP39"/>
    <property type="match status" value="1"/>
</dbReference>
<keyword evidence="3" id="KW-1185">Reference proteome</keyword>